<feature type="non-terminal residue" evidence="2">
    <location>
        <position position="1"/>
    </location>
</feature>
<protein>
    <submittedName>
        <fullName evidence="2">Uncharacterized protein</fullName>
    </submittedName>
</protein>
<name>A0A2K3K1I0_TRIPR</name>
<feature type="coiled-coil region" evidence="1">
    <location>
        <begin position="1"/>
        <end position="49"/>
    </location>
</feature>
<dbReference type="AlphaFoldDB" id="A0A2K3K1I0"/>
<comment type="caution">
    <text evidence="2">The sequence shown here is derived from an EMBL/GenBank/DDBJ whole genome shotgun (WGS) entry which is preliminary data.</text>
</comment>
<keyword evidence="1" id="KW-0175">Coiled coil</keyword>
<dbReference type="EMBL" id="ASHM01135355">
    <property type="protein sequence ID" value="PNX60157.1"/>
    <property type="molecule type" value="Genomic_DNA"/>
</dbReference>
<evidence type="ECO:0000313" key="3">
    <source>
        <dbReference type="Proteomes" id="UP000236291"/>
    </source>
</evidence>
<evidence type="ECO:0000256" key="1">
    <source>
        <dbReference type="SAM" id="Coils"/>
    </source>
</evidence>
<accession>A0A2K3K1I0</accession>
<reference evidence="2 3" key="1">
    <citation type="journal article" date="2014" name="Am. J. Bot.">
        <title>Genome assembly and annotation for red clover (Trifolium pratense; Fabaceae).</title>
        <authorList>
            <person name="Istvanek J."/>
            <person name="Jaros M."/>
            <person name="Krenek A."/>
            <person name="Repkova J."/>
        </authorList>
    </citation>
    <scope>NUCLEOTIDE SEQUENCE [LARGE SCALE GENOMIC DNA]</scope>
    <source>
        <strain evidence="3">cv. Tatra</strain>
        <tissue evidence="2">Young leaves</tissue>
    </source>
</reference>
<organism evidence="2 3">
    <name type="scientific">Trifolium pratense</name>
    <name type="common">Red clover</name>
    <dbReference type="NCBI Taxonomy" id="57577"/>
    <lineage>
        <taxon>Eukaryota</taxon>
        <taxon>Viridiplantae</taxon>
        <taxon>Streptophyta</taxon>
        <taxon>Embryophyta</taxon>
        <taxon>Tracheophyta</taxon>
        <taxon>Spermatophyta</taxon>
        <taxon>Magnoliopsida</taxon>
        <taxon>eudicotyledons</taxon>
        <taxon>Gunneridae</taxon>
        <taxon>Pentapetalae</taxon>
        <taxon>rosids</taxon>
        <taxon>fabids</taxon>
        <taxon>Fabales</taxon>
        <taxon>Fabaceae</taxon>
        <taxon>Papilionoideae</taxon>
        <taxon>50 kb inversion clade</taxon>
        <taxon>NPAAA clade</taxon>
        <taxon>Hologalegina</taxon>
        <taxon>IRL clade</taxon>
        <taxon>Trifolieae</taxon>
        <taxon>Trifolium</taxon>
    </lineage>
</organism>
<dbReference type="Proteomes" id="UP000236291">
    <property type="component" value="Unassembled WGS sequence"/>
</dbReference>
<proteinExistence type="predicted"/>
<evidence type="ECO:0000313" key="2">
    <source>
        <dbReference type="EMBL" id="PNX60157.1"/>
    </source>
</evidence>
<gene>
    <name evidence="2" type="ORF">L195_g060046</name>
</gene>
<sequence length="135" mass="15068">QLEMQESLKSAQVKLEEVTKEREASLARVKELEGQIRELKLKLEACAKQVVPEVVDEEEKDVDPAGVYADFSRARLVQTIMELNDSMIDAASSQFTNAVEQLKLLNADKVLTLEGLDEDKVVRDGVILTPPDDEV</sequence>
<reference evidence="2 3" key="2">
    <citation type="journal article" date="2017" name="Front. Plant Sci.">
        <title>Gene Classification and Mining of Molecular Markers Useful in Red Clover (Trifolium pratense) Breeding.</title>
        <authorList>
            <person name="Istvanek J."/>
            <person name="Dluhosova J."/>
            <person name="Dluhos P."/>
            <person name="Patkova L."/>
            <person name="Nedelnik J."/>
            <person name="Repkova J."/>
        </authorList>
    </citation>
    <scope>NUCLEOTIDE SEQUENCE [LARGE SCALE GENOMIC DNA]</scope>
    <source>
        <strain evidence="3">cv. Tatra</strain>
        <tissue evidence="2">Young leaves</tissue>
    </source>
</reference>